<protein>
    <recommendedName>
        <fullName evidence="3">KID repeat protein</fullName>
    </recommendedName>
</protein>
<evidence type="ECO:0000313" key="1">
    <source>
        <dbReference type="EMBL" id="KKU00365.1"/>
    </source>
</evidence>
<reference evidence="1 2" key="1">
    <citation type="journal article" date="2015" name="Nature">
        <title>rRNA introns, odd ribosomes, and small enigmatic genomes across a large radiation of phyla.</title>
        <authorList>
            <person name="Brown C.T."/>
            <person name="Hug L.A."/>
            <person name="Thomas B.C."/>
            <person name="Sharon I."/>
            <person name="Castelle C.J."/>
            <person name="Singh A."/>
            <person name="Wilkins M.J."/>
            <person name="Williams K.H."/>
            <person name="Banfield J.F."/>
        </authorList>
    </citation>
    <scope>NUCLEOTIDE SEQUENCE [LARGE SCALE GENOMIC DNA]</scope>
</reference>
<dbReference type="Gene3D" id="1.20.1270.70">
    <property type="entry name" value="Designed single chain three-helix bundle"/>
    <property type="match status" value="1"/>
</dbReference>
<name>A0A837IEU9_9BACT</name>
<comment type="caution">
    <text evidence="1">The sequence shown here is derived from an EMBL/GenBank/DDBJ whole genome shotgun (WGS) entry which is preliminary data.</text>
</comment>
<gene>
    <name evidence="1" type="ORF">UX01_C0005G0042</name>
</gene>
<proteinExistence type="predicted"/>
<organism evidence="1 2">
    <name type="scientific">Candidatus Collierbacteria bacterium GW2011_GWB2_45_17</name>
    <dbReference type="NCBI Taxonomy" id="1618388"/>
    <lineage>
        <taxon>Bacteria</taxon>
        <taxon>Candidatus Collieribacteriota</taxon>
    </lineage>
</organism>
<accession>A0A837IEU9</accession>
<dbReference type="AlphaFoldDB" id="A0A837IEU9"/>
<dbReference type="Proteomes" id="UP000034078">
    <property type="component" value="Unassembled WGS sequence"/>
</dbReference>
<evidence type="ECO:0008006" key="3">
    <source>
        <dbReference type="Google" id="ProtNLM"/>
    </source>
</evidence>
<evidence type="ECO:0000313" key="2">
    <source>
        <dbReference type="Proteomes" id="UP000034078"/>
    </source>
</evidence>
<sequence length="104" mass="11770">MMNTGDKKEIKEMIFEGIFEALEQVVIPRFDKLEENIGELKVKVDGLEVKVDGLTQAVEILDSDMGGVKMRLSEVEKKLDTVLDNSLILRNHEKRIIKLESALA</sequence>
<dbReference type="EMBL" id="LCKO01000005">
    <property type="protein sequence ID" value="KKU00365.1"/>
    <property type="molecule type" value="Genomic_DNA"/>
</dbReference>